<accession>A0A0V0XV45</accession>
<evidence type="ECO:0000256" key="1">
    <source>
        <dbReference type="SAM" id="MobiDB-lite"/>
    </source>
</evidence>
<dbReference type="AlphaFoldDB" id="A0A0V0XV45"/>
<evidence type="ECO:0000313" key="3">
    <source>
        <dbReference type="Proteomes" id="UP000054815"/>
    </source>
</evidence>
<name>A0A0V0XV45_TRIPS</name>
<evidence type="ECO:0000313" key="2">
    <source>
        <dbReference type="EMBL" id="KRX91803.1"/>
    </source>
</evidence>
<dbReference type="EMBL" id="JYDU01000127">
    <property type="protein sequence ID" value="KRX91803.1"/>
    <property type="molecule type" value="Genomic_DNA"/>
</dbReference>
<proteinExistence type="predicted"/>
<dbReference type="Proteomes" id="UP000054815">
    <property type="component" value="Unassembled WGS sequence"/>
</dbReference>
<feature type="region of interest" description="Disordered" evidence="1">
    <location>
        <begin position="1"/>
        <end position="24"/>
    </location>
</feature>
<comment type="caution">
    <text evidence="2">The sequence shown here is derived from an EMBL/GenBank/DDBJ whole genome shotgun (WGS) entry which is preliminary data.</text>
</comment>
<feature type="compositionally biased region" description="Basic residues" evidence="1">
    <location>
        <begin position="1"/>
        <end position="10"/>
    </location>
</feature>
<organism evidence="2 3">
    <name type="scientific">Trichinella pseudospiralis</name>
    <name type="common">Parasitic roundworm</name>
    <dbReference type="NCBI Taxonomy" id="6337"/>
    <lineage>
        <taxon>Eukaryota</taxon>
        <taxon>Metazoa</taxon>
        <taxon>Ecdysozoa</taxon>
        <taxon>Nematoda</taxon>
        <taxon>Enoplea</taxon>
        <taxon>Dorylaimia</taxon>
        <taxon>Trichinellida</taxon>
        <taxon>Trichinellidae</taxon>
        <taxon>Trichinella</taxon>
    </lineage>
</organism>
<gene>
    <name evidence="2" type="ORF">T4E_5476</name>
</gene>
<protein>
    <submittedName>
        <fullName evidence="2">Uncharacterized protein</fullName>
    </submittedName>
</protein>
<sequence length="235" mass="26823">MPSKKRKRGRMVNTDYSDQEDIPEADSYSPALNEAADFASLFNIWLAHHNRVCVSDFKAESVELGMKAYILKDRLLFRLHQINEVRSCLMHRNCVEKWTIVSTESYDKWLCPAYWNVVLQNPTKSCFCGKVDQLLAVVWATQLLHMNCVERWSTVSTKDYGAWLCPTPRFGCAVAALLPAMLEGWKLKNILMGPMAIYFFNSSGNGENDLEELDFREKLPRPSTCGRVSDPIGTE</sequence>
<reference evidence="2 3" key="1">
    <citation type="submission" date="2015-01" db="EMBL/GenBank/DDBJ databases">
        <title>Evolution of Trichinella species and genotypes.</title>
        <authorList>
            <person name="Korhonen P.K."/>
            <person name="Edoardo P."/>
            <person name="Giuseppe L.R."/>
            <person name="Gasser R.B."/>
        </authorList>
    </citation>
    <scope>NUCLEOTIDE SEQUENCE [LARGE SCALE GENOMIC DNA]</scope>
    <source>
        <strain evidence="2">ISS141</strain>
    </source>
</reference>